<evidence type="ECO:0000256" key="2">
    <source>
        <dbReference type="ARBA" id="ARBA00022692"/>
    </source>
</evidence>
<feature type="transmembrane region" description="Helical" evidence="5">
    <location>
        <begin position="166"/>
        <end position="184"/>
    </location>
</feature>
<keyword evidence="2 5" id="KW-0812">Transmembrane</keyword>
<evidence type="ECO:0000313" key="7">
    <source>
        <dbReference type="EMBL" id="MDQ0156201.1"/>
    </source>
</evidence>
<dbReference type="PIRSF" id="PIRSF006648">
    <property type="entry name" value="DrrB"/>
    <property type="match status" value="1"/>
</dbReference>
<reference evidence="7 8" key="1">
    <citation type="submission" date="2023-07" db="EMBL/GenBank/DDBJ databases">
        <title>Genomic Encyclopedia of Type Strains, Phase IV (KMG-IV): sequencing the most valuable type-strain genomes for metagenomic binning, comparative biology and taxonomic classification.</title>
        <authorList>
            <person name="Goeker M."/>
        </authorList>
    </citation>
    <scope>NUCLEOTIDE SEQUENCE [LARGE SCALE GENOMIC DNA]</scope>
    <source>
        <strain evidence="7 8">DSM 23948</strain>
    </source>
</reference>
<keyword evidence="4 5" id="KW-0472">Membrane</keyword>
<feature type="transmembrane region" description="Helical" evidence="5">
    <location>
        <begin position="97"/>
        <end position="121"/>
    </location>
</feature>
<feature type="transmembrane region" description="Helical" evidence="5">
    <location>
        <begin position="52"/>
        <end position="76"/>
    </location>
</feature>
<evidence type="ECO:0000256" key="4">
    <source>
        <dbReference type="ARBA" id="ARBA00023136"/>
    </source>
</evidence>
<dbReference type="Pfam" id="PF12698">
    <property type="entry name" value="ABC2_membrane_3"/>
    <property type="match status" value="1"/>
</dbReference>
<evidence type="ECO:0000259" key="6">
    <source>
        <dbReference type="PROSITE" id="PS51012"/>
    </source>
</evidence>
<gene>
    <name evidence="7" type="ORF">J2S07_002520</name>
</gene>
<dbReference type="EMBL" id="JAUSTU010000011">
    <property type="protein sequence ID" value="MDQ0156201.1"/>
    <property type="molecule type" value="Genomic_DNA"/>
</dbReference>
<evidence type="ECO:0000256" key="3">
    <source>
        <dbReference type="ARBA" id="ARBA00022989"/>
    </source>
</evidence>
<feature type="transmembrane region" description="Helical" evidence="5">
    <location>
        <begin position="218"/>
        <end position="238"/>
    </location>
</feature>
<dbReference type="InterPro" id="IPR013525">
    <property type="entry name" value="ABC2_TM"/>
</dbReference>
<dbReference type="InterPro" id="IPR047817">
    <property type="entry name" value="ABC2_TM_bact-type"/>
</dbReference>
<protein>
    <submittedName>
        <fullName evidence="7">ABC-2 type transport system permease protein</fullName>
    </submittedName>
</protein>
<evidence type="ECO:0000256" key="1">
    <source>
        <dbReference type="ARBA" id="ARBA00004141"/>
    </source>
</evidence>
<dbReference type="PANTHER" id="PTHR43229">
    <property type="entry name" value="NODULATION PROTEIN J"/>
    <property type="match status" value="1"/>
</dbReference>
<dbReference type="RefSeq" id="WP_307150724.1">
    <property type="nucleotide sequence ID" value="NZ_JAUSTU010000011.1"/>
</dbReference>
<accession>A0ABT9V5I1</accession>
<keyword evidence="8" id="KW-1185">Reference proteome</keyword>
<feature type="transmembrane region" description="Helical" evidence="5">
    <location>
        <begin position="21"/>
        <end position="40"/>
    </location>
</feature>
<feature type="domain" description="ABC transmembrane type-2" evidence="6">
    <location>
        <begin position="20"/>
        <end position="242"/>
    </location>
</feature>
<evidence type="ECO:0000256" key="5">
    <source>
        <dbReference type="SAM" id="Phobius"/>
    </source>
</evidence>
<comment type="subcellular location">
    <subcellularLocation>
        <location evidence="1">Membrane</location>
        <topology evidence="1">Multi-pass membrane protein</topology>
    </subcellularLocation>
</comment>
<feature type="transmembrane region" description="Helical" evidence="5">
    <location>
        <begin position="133"/>
        <end position="154"/>
    </location>
</feature>
<name>A0ABT9V5I1_9BACL</name>
<dbReference type="InterPro" id="IPR000412">
    <property type="entry name" value="ABC_2_transport"/>
</dbReference>
<dbReference type="Proteomes" id="UP001231362">
    <property type="component" value="Unassembled WGS sequence"/>
</dbReference>
<dbReference type="PANTHER" id="PTHR43229:SF2">
    <property type="entry name" value="NODULATION PROTEIN J"/>
    <property type="match status" value="1"/>
</dbReference>
<sequence length="246" mass="27987">MKTILTQCKYEIIRIMRNPYYVFWSLFMPIVFYVVFTKIFNSNIENQQEWQAHYLMSMTTFSVMGSAIMTLGIRLVEERTKGWSMFMRITPLSDSAYYFAKMVGQTVIHVLSIAVIFTAGALINGISLSAFEWLMSGLWILVASAPFLAIGVVIGTMKRVDTASGISNLIYMLLAISGGMWMPMEIMPKVIQNIGQWLPSYNFGNGAWQIIRGNAPEWSNIFILFGYLVVFVILSSYIRRKQEAAV</sequence>
<comment type="caution">
    <text evidence="7">The sequence shown here is derived from an EMBL/GenBank/DDBJ whole genome shotgun (WGS) entry which is preliminary data.</text>
</comment>
<proteinExistence type="predicted"/>
<dbReference type="InterPro" id="IPR051784">
    <property type="entry name" value="Nod_factor_ABC_transporter"/>
</dbReference>
<keyword evidence="3 5" id="KW-1133">Transmembrane helix</keyword>
<evidence type="ECO:0000313" key="8">
    <source>
        <dbReference type="Proteomes" id="UP001231362"/>
    </source>
</evidence>
<organism evidence="7 8">
    <name type="scientific">Anoxybacillus andreesenii</name>
    <dbReference type="NCBI Taxonomy" id="1325932"/>
    <lineage>
        <taxon>Bacteria</taxon>
        <taxon>Bacillati</taxon>
        <taxon>Bacillota</taxon>
        <taxon>Bacilli</taxon>
        <taxon>Bacillales</taxon>
        <taxon>Anoxybacillaceae</taxon>
        <taxon>Anoxybacillus</taxon>
    </lineage>
</organism>
<dbReference type="PROSITE" id="PS51012">
    <property type="entry name" value="ABC_TM2"/>
    <property type="match status" value="1"/>
</dbReference>